<feature type="compositionally biased region" description="Low complexity" evidence="1">
    <location>
        <begin position="154"/>
        <end position="167"/>
    </location>
</feature>
<organism evidence="3 4">
    <name type="scientific">Pseudo-nitzschia multistriata</name>
    <dbReference type="NCBI Taxonomy" id="183589"/>
    <lineage>
        <taxon>Eukaryota</taxon>
        <taxon>Sar</taxon>
        <taxon>Stramenopiles</taxon>
        <taxon>Ochrophyta</taxon>
        <taxon>Bacillariophyta</taxon>
        <taxon>Bacillariophyceae</taxon>
        <taxon>Bacillariophycidae</taxon>
        <taxon>Bacillariales</taxon>
        <taxon>Bacillariaceae</taxon>
        <taxon>Pseudo-nitzschia</taxon>
    </lineage>
</organism>
<protein>
    <recommendedName>
        <fullName evidence="2">TLDc domain-containing protein</fullName>
    </recommendedName>
</protein>
<feature type="compositionally biased region" description="Polar residues" evidence="1">
    <location>
        <begin position="7"/>
        <end position="19"/>
    </location>
</feature>
<evidence type="ECO:0000256" key="1">
    <source>
        <dbReference type="SAM" id="MobiDB-lite"/>
    </source>
</evidence>
<dbReference type="AlphaFoldDB" id="A0A448YW46"/>
<sequence>MGEANVPAQQRPQERSGGTDSDPAVPFPEGGQAPGEAGGGVEPRVAEAEAEAQALMARLGAQFGDLDLSTLGIGTGGECETGGERDTGSPSSSKKAGSEEEGGQAPGESGGVEPRGAGVAAAEAEAQALMARLGAQFGDLDLSTLGIGTGGETGSPSSSKEAGSEESSLWDPTPEELAEWQASQFARGDEQKRQQKEDQQKQLQLQPRNGSVRERRRRLRALGEGAPATPTELLAGQGSVFFAPPSGSGGVLEELAGLAPGDAAGDPTPRGGDPEVLGRAPWKRLYASYEQGLGFPNLWHALRGYDGPTLLVLRPVLPAQGSPGTRPPPAATTDAIGFYTTAPWEEGQEYFGGEIGGDADRAFLFSVRGGGGGSGAPEPACRRVRFFPARPTEGSGKDSGSGGRYMYCFPSTGPGRARAKNSCPTAFVHGIGVGGRPSRPRFHLTETLEGCRCLAYDPDRSTLDGDLFAHCGGDENDSNAFAEALYYFDVAEMEAWGVGGEEWIGHALSEREASRKRRIQRYQTVDKRMVWDGGAFAPHDPLPR</sequence>
<evidence type="ECO:0000259" key="2">
    <source>
        <dbReference type="SMART" id="SM00584"/>
    </source>
</evidence>
<evidence type="ECO:0000313" key="3">
    <source>
        <dbReference type="EMBL" id="VEU34015.1"/>
    </source>
</evidence>
<feature type="region of interest" description="Disordered" evidence="1">
    <location>
        <begin position="141"/>
        <end position="216"/>
    </location>
</feature>
<dbReference type="EMBL" id="CAACVS010000016">
    <property type="protein sequence ID" value="VEU34015.1"/>
    <property type="molecule type" value="Genomic_DNA"/>
</dbReference>
<feature type="domain" description="TLDc" evidence="2">
    <location>
        <begin position="253"/>
        <end position="499"/>
    </location>
</feature>
<feature type="compositionally biased region" description="Basic and acidic residues" evidence="1">
    <location>
        <begin position="187"/>
        <end position="200"/>
    </location>
</feature>
<feature type="region of interest" description="Disordered" evidence="1">
    <location>
        <begin position="63"/>
        <end position="123"/>
    </location>
</feature>
<dbReference type="SMART" id="SM00584">
    <property type="entry name" value="TLDc"/>
    <property type="match status" value="1"/>
</dbReference>
<dbReference type="Pfam" id="PF07534">
    <property type="entry name" value="TLD"/>
    <property type="match status" value="1"/>
</dbReference>
<keyword evidence="4" id="KW-1185">Reference proteome</keyword>
<feature type="region of interest" description="Disordered" evidence="1">
    <location>
        <begin position="1"/>
        <end position="49"/>
    </location>
</feature>
<reference evidence="3 4" key="1">
    <citation type="submission" date="2019-01" db="EMBL/GenBank/DDBJ databases">
        <authorList>
            <person name="Ferrante I. M."/>
        </authorList>
    </citation>
    <scope>NUCLEOTIDE SEQUENCE [LARGE SCALE GENOMIC DNA]</scope>
    <source>
        <strain evidence="3 4">B856</strain>
    </source>
</reference>
<feature type="compositionally biased region" description="Low complexity" evidence="1">
    <location>
        <begin position="111"/>
        <end position="123"/>
    </location>
</feature>
<proteinExistence type="predicted"/>
<evidence type="ECO:0000313" key="4">
    <source>
        <dbReference type="Proteomes" id="UP000291116"/>
    </source>
</evidence>
<gene>
    <name evidence="3" type="ORF">PSNMU_V1.4_AUG-EV-PASAV3_0006050</name>
</gene>
<name>A0A448YW46_9STRA</name>
<dbReference type="InterPro" id="IPR006571">
    <property type="entry name" value="TLDc_dom"/>
</dbReference>
<feature type="compositionally biased region" description="Gly residues" evidence="1">
    <location>
        <begin position="32"/>
        <end position="41"/>
    </location>
</feature>
<accession>A0A448YW46</accession>
<dbReference type="Proteomes" id="UP000291116">
    <property type="component" value="Unassembled WGS sequence"/>
</dbReference>
<dbReference type="OrthoDB" id="49102at2759"/>